<keyword evidence="2" id="KW-1185">Reference proteome</keyword>
<protein>
    <recommendedName>
        <fullName evidence="3">Protein kinase domain-containing protein</fullName>
    </recommendedName>
</protein>
<dbReference type="Proteomes" id="UP000248817">
    <property type="component" value="Unassembled WGS sequence"/>
</dbReference>
<dbReference type="SUPFAM" id="SSF56112">
    <property type="entry name" value="Protein kinase-like (PK-like)"/>
    <property type="match status" value="1"/>
</dbReference>
<proteinExistence type="predicted"/>
<dbReference type="Gene3D" id="1.10.510.10">
    <property type="entry name" value="Transferase(Phosphotransferase) domain 1"/>
    <property type="match status" value="1"/>
</dbReference>
<evidence type="ECO:0008006" key="3">
    <source>
        <dbReference type="Google" id="ProtNLM"/>
    </source>
</evidence>
<dbReference type="AlphaFoldDB" id="A0A2V5I3Z3"/>
<name>A0A2V5I3Z3_9EURO</name>
<reference evidence="1 2" key="1">
    <citation type="submission" date="2018-02" db="EMBL/GenBank/DDBJ databases">
        <title>The genomes of Aspergillus section Nigri reveals drivers in fungal speciation.</title>
        <authorList>
            <consortium name="DOE Joint Genome Institute"/>
            <person name="Vesth T.C."/>
            <person name="Nybo J."/>
            <person name="Theobald S."/>
            <person name="Brandl J."/>
            <person name="Frisvad J.C."/>
            <person name="Nielsen K.F."/>
            <person name="Lyhne E.K."/>
            <person name="Kogle M.E."/>
            <person name="Kuo A."/>
            <person name="Riley R."/>
            <person name="Clum A."/>
            <person name="Nolan M."/>
            <person name="Lipzen A."/>
            <person name="Salamov A."/>
            <person name="Henrissat B."/>
            <person name="Wiebenga A."/>
            <person name="De vries R.P."/>
            <person name="Grigoriev I.V."/>
            <person name="Mortensen U.H."/>
            <person name="Andersen M.R."/>
            <person name="Baker S.E."/>
        </authorList>
    </citation>
    <scope>NUCLEOTIDE SEQUENCE [LARGE SCALE GENOMIC DNA]</scope>
    <source>
        <strain evidence="1 2">CBS 114.80</strain>
    </source>
</reference>
<gene>
    <name evidence="1" type="ORF">BP00DRAFT_427061</name>
</gene>
<organism evidence="1 2">
    <name type="scientific">Aspergillus indologenus CBS 114.80</name>
    <dbReference type="NCBI Taxonomy" id="1450541"/>
    <lineage>
        <taxon>Eukaryota</taxon>
        <taxon>Fungi</taxon>
        <taxon>Dikarya</taxon>
        <taxon>Ascomycota</taxon>
        <taxon>Pezizomycotina</taxon>
        <taxon>Eurotiomycetes</taxon>
        <taxon>Eurotiomycetidae</taxon>
        <taxon>Eurotiales</taxon>
        <taxon>Aspergillaceae</taxon>
        <taxon>Aspergillus</taxon>
        <taxon>Aspergillus subgen. Circumdati</taxon>
    </lineage>
</organism>
<sequence length="336" mass="38082">MEQRAYETGAFLFNERKRTARITVHVLDNRFIIRLCEKSFQQSPSSLEKFLLLLGRLEGKYEPDEGDALEDMHDWVLEPFVPTFELLLQHKMTRAYTFDDWLFSETLRYTVIAKDDKLTPVCLAQPERARNADVAADLTIDEGALTADCSIFPIYSPQEIEIPAYTSSMPAVPRKVFVKGQPSFLKVVWAGDAKTTIRELSEYAKIHSAGFEARVYTSTLNGLIKDGNGCVVGLLLNYIECGDHGTLDFVNVSDPRNLRLKQKWYDQIEGTLRQLHLHGIVWGDAAATNVLIDEKNNAYLVDFGGGYTPGWVERENSNSTEGDLQGLERIRQFLFS</sequence>
<accession>A0A2V5I3Z3</accession>
<evidence type="ECO:0000313" key="2">
    <source>
        <dbReference type="Proteomes" id="UP000248817"/>
    </source>
</evidence>
<dbReference type="InterPro" id="IPR011009">
    <property type="entry name" value="Kinase-like_dom_sf"/>
</dbReference>
<dbReference type="EMBL" id="KZ825525">
    <property type="protein sequence ID" value="PYI29802.1"/>
    <property type="molecule type" value="Genomic_DNA"/>
</dbReference>
<evidence type="ECO:0000313" key="1">
    <source>
        <dbReference type="EMBL" id="PYI29802.1"/>
    </source>
</evidence>